<dbReference type="InterPro" id="IPR035920">
    <property type="entry name" value="YhbY-like_sf"/>
</dbReference>
<evidence type="ECO:0000313" key="4">
    <source>
        <dbReference type="EMBL" id="NLT79104.1"/>
    </source>
</evidence>
<dbReference type="Proteomes" id="UP000767327">
    <property type="component" value="Unassembled WGS sequence"/>
</dbReference>
<evidence type="ECO:0000256" key="1">
    <source>
        <dbReference type="ARBA" id="ARBA00022884"/>
    </source>
</evidence>
<reference evidence="4" key="2">
    <citation type="submission" date="2020-01" db="EMBL/GenBank/DDBJ databases">
        <authorList>
            <person name="Campanaro S."/>
        </authorList>
    </citation>
    <scope>NUCLEOTIDE SEQUENCE</scope>
    <source>
        <strain evidence="4">AS01afH2WH_6</strain>
    </source>
</reference>
<keyword evidence="1 2" id="KW-0694">RNA-binding</keyword>
<feature type="domain" description="CRM" evidence="3">
    <location>
        <begin position="1"/>
        <end position="97"/>
    </location>
</feature>
<organism evidence="4 5">
    <name type="scientific">Bifidobacterium crudilactis</name>
    <dbReference type="NCBI Taxonomy" id="327277"/>
    <lineage>
        <taxon>Bacteria</taxon>
        <taxon>Bacillati</taxon>
        <taxon>Actinomycetota</taxon>
        <taxon>Actinomycetes</taxon>
        <taxon>Bifidobacteriales</taxon>
        <taxon>Bifidobacteriaceae</taxon>
        <taxon>Bifidobacterium</taxon>
    </lineage>
</organism>
<dbReference type="Pfam" id="PF01985">
    <property type="entry name" value="CRS1_YhbY"/>
    <property type="match status" value="1"/>
</dbReference>
<name>A0A971CXR5_9BIFI</name>
<dbReference type="PANTHER" id="PTHR40065">
    <property type="entry name" value="RNA-BINDING PROTEIN YHBY"/>
    <property type="match status" value="1"/>
</dbReference>
<dbReference type="AlphaFoldDB" id="A0A971CXR5"/>
<dbReference type="InterPro" id="IPR051925">
    <property type="entry name" value="RNA-binding_domain"/>
</dbReference>
<evidence type="ECO:0000259" key="3">
    <source>
        <dbReference type="PROSITE" id="PS51295"/>
    </source>
</evidence>
<dbReference type="GO" id="GO:0003723">
    <property type="term" value="F:RNA binding"/>
    <property type="evidence" value="ECO:0007669"/>
    <property type="project" value="UniProtKB-UniRule"/>
</dbReference>
<reference evidence="4" key="1">
    <citation type="journal article" date="2020" name="Biotechnol. Biofuels">
        <title>New insights from the biogas microbiome by comprehensive genome-resolved metagenomics of nearly 1600 species originating from multiple anaerobic digesters.</title>
        <authorList>
            <person name="Campanaro S."/>
            <person name="Treu L."/>
            <person name="Rodriguez-R L.M."/>
            <person name="Kovalovszki A."/>
            <person name="Ziels R.M."/>
            <person name="Maus I."/>
            <person name="Zhu X."/>
            <person name="Kougias P.G."/>
            <person name="Basile A."/>
            <person name="Luo G."/>
            <person name="Schluter A."/>
            <person name="Konstantinidis K.T."/>
            <person name="Angelidaki I."/>
        </authorList>
    </citation>
    <scope>NUCLEOTIDE SEQUENCE</scope>
    <source>
        <strain evidence="4">AS01afH2WH_6</strain>
    </source>
</reference>
<dbReference type="SUPFAM" id="SSF75471">
    <property type="entry name" value="YhbY-like"/>
    <property type="match status" value="1"/>
</dbReference>
<accession>A0A971CXR5</accession>
<evidence type="ECO:0000256" key="2">
    <source>
        <dbReference type="PROSITE-ProRule" id="PRU00626"/>
    </source>
</evidence>
<dbReference type="PANTHER" id="PTHR40065:SF3">
    <property type="entry name" value="RNA-BINDING PROTEIN YHBY"/>
    <property type="match status" value="1"/>
</dbReference>
<dbReference type="PROSITE" id="PS51295">
    <property type="entry name" value="CRM"/>
    <property type="match status" value="1"/>
</dbReference>
<protein>
    <submittedName>
        <fullName evidence="4">YhbY family RNA-binding protein</fullName>
    </submittedName>
</protein>
<comment type="caution">
    <text evidence="4">The sequence shown here is derived from an EMBL/GenBank/DDBJ whole genome shotgun (WGS) entry which is preliminary data.</text>
</comment>
<dbReference type="RefSeq" id="WP_273172757.1">
    <property type="nucleotide sequence ID" value="NZ_JAAXZR010000009.1"/>
</dbReference>
<dbReference type="InterPro" id="IPR001890">
    <property type="entry name" value="RNA-binding_CRM"/>
</dbReference>
<proteinExistence type="predicted"/>
<sequence length="101" mass="11226">MALSKKQIKQLRALANHLNPLIIVGKNDLSDAAYAQADETLEKHELVKCTVLDGSGLGAKDAAQHLADRLRAQVVQVIGNRCVIYRETHDEKVTKIRLVRE</sequence>
<dbReference type="SMART" id="SM01103">
    <property type="entry name" value="CRS1_YhbY"/>
    <property type="match status" value="1"/>
</dbReference>
<gene>
    <name evidence="4" type="ORF">GXW98_02305</name>
</gene>
<evidence type="ECO:0000313" key="5">
    <source>
        <dbReference type="Proteomes" id="UP000767327"/>
    </source>
</evidence>
<dbReference type="Gene3D" id="3.30.110.60">
    <property type="entry name" value="YhbY-like"/>
    <property type="match status" value="1"/>
</dbReference>
<dbReference type="EMBL" id="JAAXZR010000009">
    <property type="protein sequence ID" value="NLT79104.1"/>
    <property type="molecule type" value="Genomic_DNA"/>
</dbReference>